<proteinExistence type="inferred from homology"/>
<dbReference type="InterPro" id="IPR036388">
    <property type="entry name" value="WH-like_DNA-bd_sf"/>
</dbReference>
<dbReference type="EMBL" id="PVTR01000009">
    <property type="protein sequence ID" value="PRY86182.1"/>
    <property type="molecule type" value="Genomic_DNA"/>
</dbReference>
<dbReference type="InterPro" id="IPR036390">
    <property type="entry name" value="WH_DNA-bd_sf"/>
</dbReference>
<reference evidence="5 6" key="1">
    <citation type="submission" date="2018-03" db="EMBL/GenBank/DDBJ databases">
        <title>Genomic Encyclopedia of Archaeal and Bacterial Type Strains, Phase II (KMG-II): from individual species to whole genera.</title>
        <authorList>
            <person name="Goeker M."/>
        </authorList>
    </citation>
    <scope>NUCLEOTIDE SEQUENCE [LARGE SCALE GENOMIC DNA]</scope>
    <source>
        <strain evidence="5 6">DSM 27929</strain>
    </source>
</reference>
<dbReference type="AlphaFoldDB" id="A0A2T0WHP5"/>
<keyword evidence="2" id="KW-0805">Transcription regulation</keyword>
<keyword evidence="6" id="KW-1185">Reference proteome</keyword>
<dbReference type="Gene3D" id="1.10.4040.10">
    <property type="entry name" value="Penicillinase repressor domain"/>
    <property type="match status" value="1"/>
</dbReference>
<dbReference type="Pfam" id="PF03965">
    <property type="entry name" value="Penicillinase_R"/>
    <property type="match status" value="1"/>
</dbReference>
<evidence type="ECO:0000256" key="2">
    <source>
        <dbReference type="ARBA" id="ARBA00023015"/>
    </source>
</evidence>
<dbReference type="InterPro" id="IPR005650">
    <property type="entry name" value="BlaI_family"/>
</dbReference>
<keyword evidence="3" id="KW-0238">DNA-binding</keyword>
<protein>
    <submittedName>
        <fullName evidence="5">Putative transcriptional regulator</fullName>
    </submittedName>
</protein>
<comment type="similarity">
    <text evidence="1">Belongs to the BlaI transcriptional regulatory family.</text>
</comment>
<dbReference type="Proteomes" id="UP000238157">
    <property type="component" value="Unassembled WGS sequence"/>
</dbReference>
<dbReference type="GO" id="GO:0045892">
    <property type="term" value="P:negative regulation of DNA-templated transcription"/>
    <property type="evidence" value="ECO:0007669"/>
    <property type="project" value="InterPro"/>
</dbReference>
<dbReference type="GO" id="GO:0003677">
    <property type="term" value="F:DNA binding"/>
    <property type="evidence" value="ECO:0007669"/>
    <property type="project" value="UniProtKB-KW"/>
</dbReference>
<gene>
    <name evidence="5" type="ORF">CLW00_10926</name>
</gene>
<keyword evidence="4" id="KW-0804">Transcription</keyword>
<dbReference type="PIRSF" id="PIRSF019455">
    <property type="entry name" value="CopR_AtkY"/>
    <property type="match status" value="1"/>
</dbReference>
<comment type="caution">
    <text evidence="5">The sequence shown here is derived from an EMBL/GenBank/DDBJ whole genome shotgun (WGS) entry which is preliminary data.</text>
</comment>
<evidence type="ECO:0000256" key="1">
    <source>
        <dbReference type="ARBA" id="ARBA00011046"/>
    </source>
</evidence>
<organism evidence="5 6">
    <name type="scientific">Mongoliibacter ruber</name>
    <dbReference type="NCBI Taxonomy" id="1750599"/>
    <lineage>
        <taxon>Bacteria</taxon>
        <taxon>Pseudomonadati</taxon>
        <taxon>Bacteroidota</taxon>
        <taxon>Cytophagia</taxon>
        <taxon>Cytophagales</taxon>
        <taxon>Cyclobacteriaceae</taxon>
        <taxon>Mongoliibacter</taxon>
    </lineage>
</organism>
<dbReference type="RefSeq" id="WP_106134518.1">
    <property type="nucleotide sequence ID" value="NZ_PVTR01000009.1"/>
</dbReference>
<evidence type="ECO:0000256" key="4">
    <source>
        <dbReference type="ARBA" id="ARBA00023163"/>
    </source>
</evidence>
<dbReference type="Gene3D" id="1.10.10.10">
    <property type="entry name" value="Winged helix-like DNA-binding domain superfamily/Winged helix DNA-binding domain"/>
    <property type="match status" value="1"/>
</dbReference>
<evidence type="ECO:0000256" key="3">
    <source>
        <dbReference type="ARBA" id="ARBA00023125"/>
    </source>
</evidence>
<accession>A0A2T0WHP5</accession>
<dbReference type="SUPFAM" id="SSF46785">
    <property type="entry name" value="Winged helix' DNA-binding domain"/>
    <property type="match status" value="1"/>
</dbReference>
<evidence type="ECO:0000313" key="5">
    <source>
        <dbReference type="EMBL" id="PRY86182.1"/>
    </source>
</evidence>
<sequence length="124" mass="14038">MNNKPTESELEILSLLWQLKKATVREIHERLSENKDTGYTTTLKLMQIMHAKGLVSRDEASRTHIYYPSVDEKATQKGLVNNFMNAAFGGSAKNLVMQALGQGNPSKEEIDEIRAFLDQLENEK</sequence>
<dbReference type="OrthoDB" id="279010at2"/>
<name>A0A2T0WHP5_9BACT</name>
<evidence type="ECO:0000313" key="6">
    <source>
        <dbReference type="Proteomes" id="UP000238157"/>
    </source>
</evidence>